<keyword evidence="1" id="KW-0539">Nucleus</keyword>
<dbReference type="GO" id="GO:0005634">
    <property type="term" value="C:nucleus"/>
    <property type="evidence" value="ECO:0007669"/>
    <property type="project" value="UniProtKB-SubCell"/>
</dbReference>
<keyword evidence="1 4" id="KW-0371">Homeobox</keyword>
<dbReference type="CDD" id="cd00086">
    <property type="entry name" value="homeodomain"/>
    <property type="match status" value="1"/>
</dbReference>
<protein>
    <submittedName>
        <fullName evidence="4">Pbx4 homeodomain protein</fullName>
    </submittedName>
</protein>
<evidence type="ECO:0000259" key="3">
    <source>
        <dbReference type="PROSITE" id="PS50071"/>
    </source>
</evidence>
<dbReference type="Proteomes" id="UP001146793">
    <property type="component" value="Unassembled WGS sequence"/>
</dbReference>
<dbReference type="InterPro" id="IPR009057">
    <property type="entry name" value="Homeodomain-like_sf"/>
</dbReference>
<feature type="region of interest" description="Disordered" evidence="2">
    <location>
        <begin position="396"/>
        <end position="421"/>
    </location>
</feature>
<dbReference type="Gene3D" id="1.10.10.60">
    <property type="entry name" value="Homeodomain-like"/>
    <property type="match status" value="1"/>
</dbReference>
<dbReference type="InterPro" id="IPR001356">
    <property type="entry name" value="HD"/>
</dbReference>
<feature type="DNA-binding region" description="Homeobox" evidence="1">
    <location>
        <begin position="429"/>
        <end position="494"/>
    </location>
</feature>
<dbReference type="PROSITE" id="PS50071">
    <property type="entry name" value="HOMEOBOX_2"/>
    <property type="match status" value="1"/>
</dbReference>
<gene>
    <name evidence="4" type="ORF">M0812_25001</name>
</gene>
<dbReference type="EMBL" id="JANTQA010000057">
    <property type="protein sequence ID" value="KAJ3429643.1"/>
    <property type="molecule type" value="Genomic_DNA"/>
</dbReference>
<comment type="caution">
    <text evidence="4">The sequence shown here is derived from an EMBL/GenBank/DDBJ whole genome shotgun (WGS) entry which is preliminary data.</text>
</comment>
<evidence type="ECO:0000313" key="5">
    <source>
        <dbReference type="Proteomes" id="UP001146793"/>
    </source>
</evidence>
<dbReference type="SMART" id="SM00389">
    <property type="entry name" value="HOX"/>
    <property type="match status" value="1"/>
</dbReference>
<feature type="domain" description="Homeobox" evidence="3">
    <location>
        <begin position="427"/>
        <end position="493"/>
    </location>
</feature>
<sequence>MEGNLDGVKISFDFPISENNKTSYKLERLIDLTFLTNNGLDKGEERFSKKNQKGFKKDQKLQRKICSNNLLNIFRSIMKDLEKNEEFKNCILNYTTNQKQNINERDCSGSNNCNNNKTNFNLTTASDLKEKSFKEIKKNEIKNGYRDKTLYKENQNFQQDKKTGQSIENSKNKSKNQNTVKQAKKKYKPNTIFDHNQKNMQFKTEKNESTVLQKKEIKFAFHEKYNPQNTSNSFLATLNTNQSDKKTTSNKNKNKNVGSSTVFLEKSSLIPNKYFSNKSGNMFKNISALHYISKLQPSVSFFTQLKLETLKSNYISTKQEIDKKFNSWSSNIDRCGLFYIPEFEKNFENKLSQILSLYNELMTDLDKKTFEIINNLEVLEFKIDVKKQMSWNSSEKLSVNDPNLSEKSSKIHLNSSPNPNSTRRLYSKLKIERKRLGSHAKQTLQKWFDERYNTESGPYATYEQKKKLAVSSGITIKQVTSYLGNRRRKIRENYLCGSLKKPLWL</sequence>
<evidence type="ECO:0000256" key="2">
    <source>
        <dbReference type="SAM" id="MobiDB-lite"/>
    </source>
</evidence>
<dbReference type="AlphaFoldDB" id="A0AAV7YIQ0"/>
<accession>A0AAV7YIQ0</accession>
<evidence type="ECO:0000256" key="1">
    <source>
        <dbReference type="PROSITE-ProRule" id="PRU00108"/>
    </source>
</evidence>
<feature type="region of interest" description="Disordered" evidence="2">
    <location>
        <begin position="147"/>
        <end position="188"/>
    </location>
</feature>
<proteinExistence type="predicted"/>
<keyword evidence="1 4" id="KW-0238">DNA-binding</keyword>
<organism evidence="4 5">
    <name type="scientific">Anaeramoeba flamelloides</name>
    <dbReference type="NCBI Taxonomy" id="1746091"/>
    <lineage>
        <taxon>Eukaryota</taxon>
        <taxon>Metamonada</taxon>
        <taxon>Anaeramoebidae</taxon>
        <taxon>Anaeramoeba</taxon>
    </lineage>
</organism>
<evidence type="ECO:0000313" key="4">
    <source>
        <dbReference type="EMBL" id="KAJ3429643.1"/>
    </source>
</evidence>
<dbReference type="SUPFAM" id="SSF46689">
    <property type="entry name" value="Homeodomain-like"/>
    <property type="match status" value="1"/>
</dbReference>
<dbReference type="GO" id="GO:0003677">
    <property type="term" value="F:DNA binding"/>
    <property type="evidence" value="ECO:0007669"/>
    <property type="project" value="UniProtKB-UniRule"/>
</dbReference>
<reference evidence="4" key="1">
    <citation type="submission" date="2022-08" db="EMBL/GenBank/DDBJ databases">
        <title>Novel sulphate-reducing endosymbionts in the free-living metamonad Anaeramoeba.</title>
        <authorList>
            <person name="Jerlstrom-Hultqvist J."/>
            <person name="Cepicka I."/>
            <person name="Gallot-Lavallee L."/>
            <person name="Salas-Leiva D."/>
            <person name="Curtis B.A."/>
            <person name="Zahonova K."/>
            <person name="Pipaliya S."/>
            <person name="Dacks J."/>
            <person name="Roger A.J."/>
        </authorList>
    </citation>
    <scope>NUCLEOTIDE SEQUENCE</scope>
    <source>
        <strain evidence="4">Busselton2</strain>
    </source>
</reference>
<feature type="compositionally biased region" description="Polar residues" evidence="2">
    <location>
        <begin position="152"/>
        <end position="181"/>
    </location>
</feature>
<name>A0AAV7YIQ0_9EUKA</name>
<comment type="subcellular location">
    <subcellularLocation>
        <location evidence="1">Nucleus</location>
    </subcellularLocation>
</comment>